<feature type="compositionally biased region" description="Basic and acidic residues" evidence="1">
    <location>
        <begin position="239"/>
        <end position="269"/>
    </location>
</feature>
<dbReference type="Proteomes" id="UP000015105">
    <property type="component" value="Chromosome 2D"/>
</dbReference>
<sequence length="609" mass="67506">SALEKRDSIQSWTHAKGEGERERERLGQKQTQIQAQQLQRTRPSAPLFFLPGDFFHGQSRRLMKSKSAKKAADEDEAKSKKIRSSRGKRRSVRHSRSRSPSPDGSSSSSPPRKRSKKPTKKIVDKRSKKSKGSGSRRGRRRSLSPSRSPSGSPSSVSRSHSRRSHHSISSSSASDSERSVSPLPKSHSKDPRKKKGRGRDKDRKRKRVRRSRSYSSSPARSGSSRSRSRSKSISRKRRADGMRHDASRDRVVQDYDKCQDPQNEKRSVEDVYSDEDAVADDYEKNVELKEMESPPSKDAHETGEILPVSYESPEVEEDLELILRQKALENFRKFKGAVAMVGKTENNGTGKEVLTDSPRNTVTKFPEARSAVAPFQRQGNNLGVGHSTRSPEFEDFENGRSPWKQETTHRDRSPGILEAGDTCGPTQQLGSGLEEIRSTSHITSHDGRNGGSVMQRLGSTLASSGSIKQRLGISSVVSHVQARPRVRSVVSIPSREGLDGSTFTTIPTASENPASVESSSEVRHFPAEINKLEGIDGDDRKIGEASVPESSVLSTDAGKSQAAGTEDKDGSQFEKRTFSRMHDGETVQVSYKVYIPATSPRLARRKLQR</sequence>
<reference evidence="2" key="4">
    <citation type="submission" date="2019-03" db="UniProtKB">
        <authorList>
            <consortium name="EnsemblPlants"/>
        </authorList>
    </citation>
    <scope>IDENTIFICATION</scope>
</reference>
<feature type="compositionally biased region" description="Low complexity" evidence="1">
    <location>
        <begin position="143"/>
        <end position="158"/>
    </location>
</feature>
<accession>A0A453BQ41</accession>
<feature type="compositionally biased region" description="Acidic residues" evidence="1">
    <location>
        <begin position="271"/>
        <end position="280"/>
    </location>
</feature>
<dbReference type="PANTHER" id="PTHR36808">
    <property type="entry name" value="TRANSCRIPTIONAL REGULATOR ATRX-LIKE PROTEIN"/>
    <property type="match status" value="1"/>
</dbReference>
<feature type="compositionally biased region" description="Low complexity" evidence="1">
    <location>
        <begin position="28"/>
        <end position="39"/>
    </location>
</feature>
<feature type="compositionally biased region" description="Basic residues" evidence="1">
    <location>
        <begin position="126"/>
        <end position="142"/>
    </location>
</feature>
<reference evidence="3" key="1">
    <citation type="journal article" date="2014" name="Science">
        <title>Ancient hybridizations among the ancestral genomes of bread wheat.</title>
        <authorList>
            <consortium name="International Wheat Genome Sequencing Consortium,"/>
            <person name="Marcussen T."/>
            <person name="Sandve S.R."/>
            <person name="Heier L."/>
            <person name="Spannagl M."/>
            <person name="Pfeifer M."/>
            <person name="Jakobsen K.S."/>
            <person name="Wulff B.B."/>
            <person name="Steuernagel B."/>
            <person name="Mayer K.F."/>
            <person name="Olsen O.A."/>
        </authorList>
    </citation>
    <scope>NUCLEOTIDE SEQUENCE [LARGE SCALE GENOMIC DNA]</scope>
    <source>
        <strain evidence="3">cv. AL8/78</strain>
    </source>
</reference>
<evidence type="ECO:0000256" key="1">
    <source>
        <dbReference type="SAM" id="MobiDB-lite"/>
    </source>
</evidence>
<feature type="compositionally biased region" description="Basic residues" evidence="1">
    <location>
        <begin position="190"/>
        <end position="212"/>
    </location>
</feature>
<protein>
    <submittedName>
        <fullName evidence="2">Uncharacterized protein</fullName>
    </submittedName>
</protein>
<feature type="region of interest" description="Disordered" evidence="1">
    <location>
        <begin position="1"/>
        <end position="280"/>
    </location>
</feature>
<dbReference type="EnsemblPlants" id="AET2Gv20593000.1">
    <property type="protein sequence ID" value="AET2Gv20593000.1"/>
    <property type="gene ID" value="AET2Gv20593000"/>
</dbReference>
<feature type="compositionally biased region" description="Basic residues" evidence="1">
    <location>
        <begin position="111"/>
        <end position="120"/>
    </location>
</feature>
<feature type="compositionally biased region" description="Polar residues" evidence="1">
    <location>
        <begin position="501"/>
        <end position="519"/>
    </location>
</feature>
<feature type="compositionally biased region" description="Low complexity" evidence="1">
    <location>
        <begin position="98"/>
        <end position="110"/>
    </location>
</feature>
<feature type="region of interest" description="Disordered" evidence="1">
    <location>
        <begin position="495"/>
        <end position="581"/>
    </location>
</feature>
<reference evidence="3" key="2">
    <citation type="journal article" date="2017" name="Nat. Plants">
        <title>The Aegilops tauschii genome reveals multiple impacts of transposons.</title>
        <authorList>
            <person name="Zhao G."/>
            <person name="Zou C."/>
            <person name="Li K."/>
            <person name="Wang K."/>
            <person name="Li T."/>
            <person name="Gao L."/>
            <person name="Zhang X."/>
            <person name="Wang H."/>
            <person name="Yang Z."/>
            <person name="Liu X."/>
            <person name="Jiang W."/>
            <person name="Mao L."/>
            <person name="Kong X."/>
            <person name="Jiao Y."/>
            <person name="Jia J."/>
        </authorList>
    </citation>
    <scope>NUCLEOTIDE SEQUENCE [LARGE SCALE GENOMIC DNA]</scope>
    <source>
        <strain evidence="3">cv. AL8/78</strain>
    </source>
</reference>
<reference evidence="2" key="5">
    <citation type="journal article" date="2021" name="G3 (Bethesda)">
        <title>Aegilops tauschii genome assembly Aet v5.0 features greater sequence contiguity and improved annotation.</title>
        <authorList>
            <person name="Wang L."/>
            <person name="Zhu T."/>
            <person name="Rodriguez J.C."/>
            <person name="Deal K.R."/>
            <person name="Dubcovsky J."/>
            <person name="McGuire P.E."/>
            <person name="Lux T."/>
            <person name="Spannagl M."/>
            <person name="Mayer K.F.X."/>
            <person name="Baldrich P."/>
            <person name="Meyers B.C."/>
            <person name="Huo N."/>
            <person name="Gu Y.Q."/>
            <person name="Zhou H."/>
            <person name="Devos K.M."/>
            <person name="Bennetzen J.L."/>
            <person name="Unver T."/>
            <person name="Budak H."/>
            <person name="Gulick P.J."/>
            <person name="Galiba G."/>
            <person name="Kalapos B."/>
            <person name="Nelson D.R."/>
            <person name="Li P."/>
            <person name="You F.M."/>
            <person name="Luo M.C."/>
            <person name="Dvorak J."/>
        </authorList>
    </citation>
    <scope>NUCLEOTIDE SEQUENCE [LARGE SCALE GENOMIC DNA]</scope>
    <source>
        <strain evidence="2">cv. AL8/78</strain>
    </source>
</reference>
<feature type="compositionally biased region" description="Polar residues" evidence="1">
    <location>
        <begin position="548"/>
        <end position="558"/>
    </location>
</feature>
<feature type="compositionally biased region" description="Basic residues" evidence="1">
    <location>
        <begin position="226"/>
        <end position="238"/>
    </location>
</feature>
<proteinExistence type="predicted"/>
<reference evidence="2" key="3">
    <citation type="journal article" date="2017" name="Nature">
        <title>Genome sequence of the progenitor of the wheat D genome Aegilops tauschii.</title>
        <authorList>
            <person name="Luo M.C."/>
            <person name="Gu Y.Q."/>
            <person name="Puiu D."/>
            <person name="Wang H."/>
            <person name="Twardziok S.O."/>
            <person name="Deal K.R."/>
            <person name="Huo N."/>
            <person name="Zhu T."/>
            <person name="Wang L."/>
            <person name="Wang Y."/>
            <person name="McGuire P.E."/>
            <person name="Liu S."/>
            <person name="Long H."/>
            <person name="Ramasamy R.K."/>
            <person name="Rodriguez J.C."/>
            <person name="Van S.L."/>
            <person name="Yuan L."/>
            <person name="Wang Z."/>
            <person name="Xia Z."/>
            <person name="Xiao L."/>
            <person name="Anderson O.D."/>
            <person name="Ouyang S."/>
            <person name="Liang Y."/>
            <person name="Zimin A.V."/>
            <person name="Pertea G."/>
            <person name="Qi P."/>
            <person name="Bennetzen J.L."/>
            <person name="Dai X."/>
            <person name="Dawson M.W."/>
            <person name="Muller H.G."/>
            <person name="Kugler K."/>
            <person name="Rivarola-Duarte L."/>
            <person name="Spannagl M."/>
            <person name="Mayer K.F.X."/>
            <person name="Lu F.H."/>
            <person name="Bevan M.W."/>
            <person name="Leroy P."/>
            <person name="Li P."/>
            <person name="You F.M."/>
            <person name="Sun Q."/>
            <person name="Liu Z."/>
            <person name="Lyons E."/>
            <person name="Wicker T."/>
            <person name="Salzberg S.L."/>
            <person name="Devos K.M."/>
            <person name="Dvorak J."/>
        </authorList>
    </citation>
    <scope>NUCLEOTIDE SEQUENCE [LARGE SCALE GENOMIC DNA]</scope>
    <source>
        <strain evidence="2">cv. AL8/78</strain>
    </source>
</reference>
<organism evidence="2 3">
    <name type="scientific">Aegilops tauschii subsp. strangulata</name>
    <name type="common">Goatgrass</name>
    <dbReference type="NCBI Taxonomy" id="200361"/>
    <lineage>
        <taxon>Eukaryota</taxon>
        <taxon>Viridiplantae</taxon>
        <taxon>Streptophyta</taxon>
        <taxon>Embryophyta</taxon>
        <taxon>Tracheophyta</taxon>
        <taxon>Spermatophyta</taxon>
        <taxon>Magnoliopsida</taxon>
        <taxon>Liliopsida</taxon>
        <taxon>Poales</taxon>
        <taxon>Poaceae</taxon>
        <taxon>BOP clade</taxon>
        <taxon>Pooideae</taxon>
        <taxon>Triticodae</taxon>
        <taxon>Triticeae</taxon>
        <taxon>Triticinae</taxon>
        <taxon>Aegilops</taxon>
    </lineage>
</organism>
<name>A0A453BQ41_AEGTS</name>
<dbReference type="PANTHER" id="PTHR36808:SF1">
    <property type="entry name" value="TRANSCRIPTIONAL REGULATOR ATRX-LIKE PROTEIN"/>
    <property type="match status" value="1"/>
</dbReference>
<feature type="compositionally biased region" description="Low complexity" evidence="1">
    <location>
        <begin position="213"/>
        <end position="225"/>
    </location>
</feature>
<feature type="compositionally biased region" description="Low complexity" evidence="1">
    <location>
        <begin position="167"/>
        <end position="182"/>
    </location>
</feature>
<dbReference type="Gramene" id="AET2Gv20593000.1">
    <property type="protein sequence ID" value="AET2Gv20593000.1"/>
    <property type="gene ID" value="AET2Gv20593000"/>
</dbReference>
<feature type="compositionally biased region" description="Basic residues" evidence="1">
    <location>
        <begin position="80"/>
        <end position="97"/>
    </location>
</feature>
<feature type="compositionally biased region" description="Basic and acidic residues" evidence="1">
    <location>
        <begin position="15"/>
        <end position="27"/>
    </location>
</feature>
<dbReference type="AlphaFoldDB" id="A0A453BQ41"/>
<feature type="compositionally biased region" description="Basic and acidic residues" evidence="1">
    <location>
        <begin position="565"/>
        <end position="581"/>
    </location>
</feature>
<keyword evidence="3" id="KW-1185">Reference proteome</keyword>
<evidence type="ECO:0000313" key="3">
    <source>
        <dbReference type="Proteomes" id="UP000015105"/>
    </source>
</evidence>
<feature type="region of interest" description="Disordered" evidence="1">
    <location>
        <begin position="367"/>
        <end position="428"/>
    </location>
</feature>
<feature type="compositionally biased region" description="Basic residues" evidence="1">
    <location>
        <begin position="58"/>
        <end position="69"/>
    </location>
</feature>
<evidence type="ECO:0000313" key="2">
    <source>
        <dbReference type="EnsemblPlants" id="AET2Gv20593000.1"/>
    </source>
</evidence>
<feature type="compositionally biased region" description="Basic and acidic residues" evidence="1">
    <location>
        <begin position="520"/>
        <end position="543"/>
    </location>
</feature>